<dbReference type="SUPFAM" id="SSF47336">
    <property type="entry name" value="ACP-like"/>
    <property type="match status" value="1"/>
</dbReference>
<dbReference type="Gene3D" id="3.30.300.30">
    <property type="match status" value="1"/>
</dbReference>
<accession>A0ABR1NKI0</accession>
<reference evidence="4 5" key="1">
    <citation type="submission" date="2024-02" db="EMBL/GenBank/DDBJ databases">
        <title>De novo assembly and annotation of 12 fungi associated with fruit tree decline syndrome in Ontario, Canada.</title>
        <authorList>
            <person name="Sulman M."/>
            <person name="Ellouze W."/>
            <person name="Ilyukhin E."/>
        </authorList>
    </citation>
    <scope>NUCLEOTIDE SEQUENCE [LARGE SCALE GENOMIC DNA]</scope>
    <source>
        <strain evidence="4 5">M169</strain>
    </source>
</reference>
<evidence type="ECO:0000313" key="5">
    <source>
        <dbReference type="Proteomes" id="UP001430848"/>
    </source>
</evidence>
<dbReference type="InterPro" id="IPR013120">
    <property type="entry name" value="FAR_NAD-bd"/>
</dbReference>
<feature type="domain" description="Carrier" evidence="3">
    <location>
        <begin position="122"/>
        <end position="201"/>
    </location>
</feature>
<dbReference type="Gene3D" id="1.10.1200.10">
    <property type="entry name" value="ACP-like"/>
    <property type="match status" value="1"/>
</dbReference>
<comment type="caution">
    <text evidence="4">The sequence shown here is derived from an EMBL/GenBank/DDBJ whole genome shotgun (WGS) entry which is preliminary data.</text>
</comment>
<keyword evidence="2" id="KW-0597">Phosphoprotein</keyword>
<keyword evidence="1" id="KW-0596">Phosphopantetheine</keyword>
<dbReference type="EMBL" id="JAKNSF020000256">
    <property type="protein sequence ID" value="KAK7705075.1"/>
    <property type="molecule type" value="Genomic_DNA"/>
</dbReference>
<dbReference type="Pfam" id="PF07993">
    <property type="entry name" value="NAD_binding_4"/>
    <property type="match status" value="1"/>
</dbReference>
<dbReference type="InterPro" id="IPR036736">
    <property type="entry name" value="ACP-like_sf"/>
</dbReference>
<dbReference type="PANTHER" id="PTHR44845:SF6">
    <property type="entry name" value="BETA-ALANINE-ACTIVATING ENZYME"/>
    <property type="match status" value="1"/>
</dbReference>
<dbReference type="Proteomes" id="UP001430848">
    <property type="component" value="Unassembled WGS sequence"/>
</dbReference>
<dbReference type="SUPFAM" id="SSF56801">
    <property type="entry name" value="Acetyl-CoA synthetase-like"/>
    <property type="match status" value="1"/>
</dbReference>
<name>A0ABR1NKI0_DIAER</name>
<sequence length="485" mass="53715">MSTQVKIGGVRIEVEDIESNIMKTMFPKLRHVVVSRRSGKELSEPDFLVAFIVSSIDVSQEDEAAFSADLQRNLPLPRHMRPSVVKFLQDIPRTASGKLDRTEVEAIPIDWDTFPGEKNVASDLSDFEETLRGLWEEALPGNASGHTINRDTDFFHAGGNSLALINLQRLIKDHLMVEVSIHHLFQSITLEKMSRLIHQKQHLRDRSAPNDWKNETRISAALTELAVSTSNLPPKAIPQTVVLTGATGFLGQEILQQLIDDERVTRVICIAVRTPQRELGGIFRDGKVDIRHGNLGARQLGLSDHDSRQIFNDVDTVIHAAADVSFMKTYESLRLTNVASTKELVRLCLPRRIPLHFISSATIAQLSGREAFGPESVADFAPLDGLTDGYTAAKWVSEVYLERISRQLGLPVTIHRPTSITGEAAPESDLVSSLMRYVRRLKAVPDVNKTWSGYLDFVSVQAAAGQIIGHVKSSQDRAAAGAKFV</sequence>
<dbReference type="Pfam" id="PF00550">
    <property type="entry name" value="PP-binding"/>
    <property type="match status" value="1"/>
</dbReference>
<evidence type="ECO:0000313" key="4">
    <source>
        <dbReference type="EMBL" id="KAK7705075.1"/>
    </source>
</evidence>
<protein>
    <recommendedName>
        <fullName evidence="3">Carrier domain-containing protein</fullName>
    </recommendedName>
</protein>
<dbReference type="InterPro" id="IPR045851">
    <property type="entry name" value="AMP-bd_C_sf"/>
</dbReference>
<dbReference type="InterPro" id="IPR036291">
    <property type="entry name" value="NAD(P)-bd_dom_sf"/>
</dbReference>
<keyword evidence="5" id="KW-1185">Reference proteome</keyword>
<dbReference type="PANTHER" id="PTHR44845">
    <property type="entry name" value="CARRIER DOMAIN-CONTAINING PROTEIN"/>
    <property type="match status" value="1"/>
</dbReference>
<evidence type="ECO:0000256" key="1">
    <source>
        <dbReference type="ARBA" id="ARBA00022450"/>
    </source>
</evidence>
<dbReference type="SUPFAM" id="SSF51735">
    <property type="entry name" value="NAD(P)-binding Rossmann-fold domains"/>
    <property type="match status" value="1"/>
</dbReference>
<gene>
    <name evidence="4" type="ORF">SLS63_014192</name>
</gene>
<organism evidence="4 5">
    <name type="scientific">Diaporthe eres</name>
    <name type="common">Phomopsis oblonga</name>
    <dbReference type="NCBI Taxonomy" id="83184"/>
    <lineage>
        <taxon>Eukaryota</taxon>
        <taxon>Fungi</taxon>
        <taxon>Dikarya</taxon>
        <taxon>Ascomycota</taxon>
        <taxon>Pezizomycotina</taxon>
        <taxon>Sordariomycetes</taxon>
        <taxon>Sordariomycetidae</taxon>
        <taxon>Diaporthales</taxon>
        <taxon>Diaporthaceae</taxon>
        <taxon>Diaporthe</taxon>
        <taxon>Diaporthe eres species complex</taxon>
    </lineage>
</organism>
<dbReference type="PROSITE" id="PS50075">
    <property type="entry name" value="CARRIER"/>
    <property type="match status" value="1"/>
</dbReference>
<evidence type="ECO:0000259" key="3">
    <source>
        <dbReference type="PROSITE" id="PS50075"/>
    </source>
</evidence>
<dbReference type="Gene3D" id="3.40.50.720">
    <property type="entry name" value="NAD(P)-binding Rossmann-like Domain"/>
    <property type="match status" value="1"/>
</dbReference>
<dbReference type="InterPro" id="IPR009081">
    <property type="entry name" value="PP-bd_ACP"/>
</dbReference>
<evidence type="ECO:0000256" key="2">
    <source>
        <dbReference type="ARBA" id="ARBA00022553"/>
    </source>
</evidence>
<proteinExistence type="predicted"/>